<dbReference type="PROSITE" id="PS50109">
    <property type="entry name" value="HIS_KIN"/>
    <property type="match status" value="1"/>
</dbReference>
<dbReference type="GO" id="GO:0000155">
    <property type="term" value="F:phosphorelay sensor kinase activity"/>
    <property type="evidence" value="ECO:0007669"/>
    <property type="project" value="InterPro"/>
</dbReference>
<evidence type="ECO:0000256" key="3">
    <source>
        <dbReference type="ARBA" id="ARBA00012438"/>
    </source>
</evidence>
<keyword evidence="9" id="KW-0067">ATP-binding</keyword>
<dbReference type="SMART" id="SM00387">
    <property type="entry name" value="HATPase_c"/>
    <property type="match status" value="1"/>
</dbReference>
<dbReference type="Pfam" id="PF00512">
    <property type="entry name" value="HisKA"/>
    <property type="match status" value="1"/>
</dbReference>
<dbReference type="InterPro" id="IPR003661">
    <property type="entry name" value="HisK_dim/P_dom"/>
</dbReference>
<evidence type="ECO:0000256" key="8">
    <source>
        <dbReference type="ARBA" id="ARBA00022777"/>
    </source>
</evidence>
<evidence type="ECO:0000256" key="7">
    <source>
        <dbReference type="ARBA" id="ARBA00022741"/>
    </source>
</evidence>
<evidence type="ECO:0000259" key="11">
    <source>
        <dbReference type="PROSITE" id="PS50109"/>
    </source>
</evidence>
<reference evidence="13" key="1">
    <citation type="submission" date="2014-07" db="EMBL/GenBank/DDBJ databases">
        <authorList>
            <person name="Urmite Genomes Urmite Genomes"/>
        </authorList>
    </citation>
    <scope>NUCLEOTIDE SEQUENCE</scope>
    <source>
        <strain evidence="13">12M76_air</strain>
    </source>
</reference>
<comment type="subcellular location">
    <subcellularLocation>
        <location evidence="2">Cell membrane</location>
        <topology evidence="2">Multi-pass membrane protein</topology>
    </subcellularLocation>
</comment>
<dbReference type="Gene3D" id="6.10.340.10">
    <property type="match status" value="1"/>
</dbReference>
<dbReference type="PRINTS" id="PR00344">
    <property type="entry name" value="BCTRLSENSOR"/>
</dbReference>
<dbReference type="CDD" id="cd00082">
    <property type="entry name" value="HisKA"/>
    <property type="match status" value="1"/>
</dbReference>
<keyword evidence="8 13" id="KW-0418">Kinase</keyword>
<dbReference type="EMBL" id="LM997413">
    <property type="protein sequence ID" value="CEA06274.1"/>
    <property type="molecule type" value="Genomic_DNA"/>
</dbReference>
<proteinExistence type="predicted"/>
<keyword evidence="10" id="KW-0472">Membrane</keyword>
<keyword evidence="5" id="KW-0597">Phosphoprotein</keyword>
<dbReference type="SUPFAM" id="SSF55874">
    <property type="entry name" value="ATPase domain of HSP90 chaperone/DNA topoisomerase II/histidine kinase"/>
    <property type="match status" value="1"/>
</dbReference>
<evidence type="ECO:0000256" key="5">
    <source>
        <dbReference type="ARBA" id="ARBA00022553"/>
    </source>
</evidence>
<dbReference type="SUPFAM" id="SSF158472">
    <property type="entry name" value="HAMP domain-like"/>
    <property type="match status" value="1"/>
</dbReference>
<keyword evidence="4" id="KW-1003">Cell membrane</keyword>
<evidence type="ECO:0000256" key="1">
    <source>
        <dbReference type="ARBA" id="ARBA00000085"/>
    </source>
</evidence>
<dbReference type="Gene3D" id="3.30.565.10">
    <property type="entry name" value="Histidine kinase-like ATPase, C-terminal domain"/>
    <property type="match status" value="1"/>
</dbReference>
<comment type="catalytic activity">
    <reaction evidence="1">
        <text>ATP + protein L-histidine = ADP + protein N-phospho-L-histidine.</text>
        <dbReference type="EC" id="2.7.13.3"/>
    </reaction>
</comment>
<dbReference type="Gene3D" id="1.10.287.130">
    <property type="match status" value="1"/>
</dbReference>
<dbReference type="PANTHER" id="PTHR44936">
    <property type="entry name" value="SENSOR PROTEIN CREC"/>
    <property type="match status" value="1"/>
</dbReference>
<gene>
    <name evidence="13" type="ORF">BN1049_02656</name>
</gene>
<dbReference type="InterPro" id="IPR036890">
    <property type="entry name" value="HATPase_C_sf"/>
</dbReference>
<dbReference type="CDD" id="cd06225">
    <property type="entry name" value="HAMP"/>
    <property type="match status" value="1"/>
</dbReference>
<dbReference type="SMART" id="SM00388">
    <property type="entry name" value="HisKA"/>
    <property type="match status" value="1"/>
</dbReference>
<dbReference type="EC" id="2.7.13.3" evidence="3"/>
<feature type="domain" description="Histidine kinase" evidence="11">
    <location>
        <begin position="315"/>
        <end position="530"/>
    </location>
</feature>
<dbReference type="InterPro" id="IPR004358">
    <property type="entry name" value="Sig_transdc_His_kin-like_C"/>
</dbReference>
<dbReference type="EMBL" id="LK391969">
    <property type="protein sequence ID" value="CEF27699.1"/>
    <property type="molecule type" value="Genomic_DNA"/>
</dbReference>
<dbReference type="OrthoDB" id="9804645at2"/>
<dbReference type="RefSeq" id="WP_044500636.1">
    <property type="nucleotide sequence ID" value="NZ_LK391969.1"/>
</dbReference>
<evidence type="ECO:0000313" key="13">
    <source>
        <dbReference type="EMBL" id="CEA06274.1"/>
    </source>
</evidence>
<dbReference type="PATRIC" id="fig|1461581.3.peg.2616"/>
<keyword evidence="7" id="KW-0547">Nucleotide-binding</keyword>
<feature type="transmembrane region" description="Helical" evidence="10">
    <location>
        <begin position="234"/>
        <end position="254"/>
    </location>
</feature>
<dbReference type="InterPro" id="IPR036097">
    <property type="entry name" value="HisK_dim/P_sf"/>
</dbReference>
<evidence type="ECO:0000256" key="10">
    <source>
        <dbReference type="SAM" id="Phobius"/>
    </source>
</evidence>
<organism evidence="13">
    <name type="scientific">Pseudomonas saudimassiliensis</name>
    <dbReference type="NCBI Taxonomy" id="1461581"/>
    <lineage>
        <taxon>Bacteria</taxon>
        <taxon>Pseudomonadati</taxon>
        <taxon>Pseudomonadota</taxon>
        <taxon>Gammaproteobacteria</taxon>
        <taxon>Pseudomonadales</taxon>
        <taxon>Pseudomonadaceae</taxon>
        <taxon>Pseudomonas</taxon>
    </lineage>
</organism>
<accession>A0A078MJ61</accession>
<keyword evidence="6" id="KW-0808">Transferase</keyword>
<dbReference type="SUPFAM" id="SSF47384">
    <property type="entry name" value="Homodimeric domain of signal transducing histidine kinase"/>
    <property type="match status" value="1"/>
</dbReference>
<evidence type="ECO:0000256" key="2">
    <source>
        <dbReference type="ARBA" id="ARBA00004651"/>
    </source>
</evidence>
<sequence>MNSIFFRVYGGMLLVLVTVSLVALMSVHLINGVRVEDYRERIASGTFRLMADNLQPMDASERLQALNLWERLMGVPLELHTLEDLQLDASSWNKLIRGRVLVRPAEQEEVQVLALVDMTGEVVLTADIQHISEQLGRATLFLIADELVRRPESDMPARLQEIRREKGFGYPLQLTRRHESNLEPDQLRRLDESDTVMTLGPDGYSIMLYLRIPDTQWILHLGPLYQLSPYPPELLIIMGLLGLSLIGLLIYLLVRQLEQRLRELESAAVHISSGNLDVRVHIDTEDSVGRLARAFNEMAGHVQRLMRIQRETIGAVSHELRTPVARLRFGLEMLETADSPEDRKRFVDGMDGDLSELDRLVDEILTYARLEQGAPAITMKGTNIPRMVDQVIAELAPLDATIQLEHVDNSWGLGRHVDAEPRYIQRAITNLISNGMRHAVSKVQITTRVQHGLCRIFIEDDGPGIPEAYREKIFTPFMRMDLSRTRASGGYGLGLSIVRRIMYWHSGRAKAESSQALGGACFIIEWPLRRR</sequence>
<dbReference type="InterPro" id="IPR003660">
    <property type="entry name" value="HAMP_dom"/>
</dbReference>
<keyword evidence="10" id="KW-1133">Transmembrane helix</keyword>
<keyword evidence="10" id="KW-0812">Transmembrane</keyword>
<dbReference type="InterPro" id="IPR005467">
    <property type="entry name" value="His_kinase_dom"/>
</dbReference>
<evidence type="ECO:0000256" key="4">
    <source>
        <dbReference type="ARBA" id="ARBA00022475"/>
    </source>
</evidence>
<dbReference type="Pfam" id="PF00672">
    <property type="entry name" value="HAMP"/>
    <property type="match status" value="1"/>
</dbReference>
<feature type="domain" description="HAMP" evidence="12">
    <location>
        <begin position="255"/>
        <end position="307"/>
    </location>
</feature>
<dbReference type="SMART" id="SM00304">
    <property type="entry name" value="HAMP"/>
    <property type="match status" value="1"/>
</dbReference>
<dbReference type="PROSITE" id="PS50885">
    <property type="entry name" value="HAMP"/>
    <property type="match status" value="1"/>
</dbReference>
<evidence type="ECO:0000256" key="6">
    <source>
        <dbReference type="ARBA" id="ARBA00022679"/>
    </source>
</evidence>
<dbReference type="InterPro" id="IPR050980">
    <property type="entry name" value="2C_sensor_his_kinase"/>
</dbReference>
<dbReference type="InterPro" id="IPR003594">
    <property type="entry name" value="HATPase_dom"/>
</dbReference>
<name>A0A078MJ61_9PSED</name>
<evidence type="ECO:0000256" key="9">
    <source>
        <dbReference type="ARBA" id="ARBA00022840"/>
    </source>
</evidence>
<dbReference type="Pfam" id="PF02518">
    <property type="entry name" value="HATPase_c"/>
    <property type="match status" value="1"/>
</dbReference>
<dbReference type="GO" id="GO:0005886">
    <property type="term" value="C:plasma membrane"/>
    <property type="evidence" value="ECO:0007669"/>
    <property type="project" value="UniProtKB-SubCell"/>
</dbReference>
<dbReference type="PANTHER" id="PTHR44936:SF10">
    <property type="entry name" value="SENSOR PROTEIN RSTB"/>
    <property type="match status" value="1"/>
</dbReference>
<dbReference type="AlphaFoldDB" id="A0A078MJ61"/>
<evidence type="ECO:0000259" key="12">
    <source>
        <dbReference type="PROSITE" id="PS50885"/>
    </source>
</evidence>
<dbReference type="GO" id="GO:0005524">
    <property type="term" value="F:ATP binding"/>
    <property type="evidence" value="ECO:0007669"/>
    <property type="project" value="UniProtKB-KW"/>
</dbReference>
<protein>
    <recommendedName>
        <fullName evidence="3">histidine kinase</fullName>
        <ecNumber evidence="3">2.7.13.3</ecNumber>
    </recommendedName>
</protein>